<protein>
    <submittedName>
        <fullName evidence="1">Uncharacterized protein</fullName>
    </submittedName>
</protein>
<comment type="caution">
    <text evidence="1">The sequence shown here is derived from an EMBL/GenBank/DDBJ whole genome shotgun (WGS) entry which is preliminary data.</text>
</comment>
<feature type="non-terminal residue" evidence="1">
    <location>
        <position position="103"/>
    </location>
</feature>
<name>A0A426TVB0_9CHLR</name>
<dbReference type="Proteomes" id="UP000280307">
    <property type="component" value="Unassembled WGS sequence"/>
</dbReference>
<dbReference type="EMBL" id="RSAS01000643">
    <property type="protein sequence ID" value="RRR69367.1"/>
    <property type="molecule type" value="Genomic_DNA"/>
</dbReference>
<evidence type="ECO:0000313" key="1">
    <source>
        <dbReference type="EMBL" id="RRR69367.1"/>
    </source>
</evidence>
<gene>
    <name evidence="1" type="ORF">EI684_15775</name>
</gene>
<dbReference type="AlphaFoldDB" id="A0A426TVB0"/>
<evidence type="ECO:0000313" key="2">
    <source>
        <dbReference type="Proteomes" id="UP000280307"/>
    </source>
</evidence>
<organism evidence="1 2">
    <name type="scientific">Candidatus Viridilinea halotolerans</name>
    <dbReference type="NCBI Taxonomy" id="2491704"/>
    <lineage>
        <taxon>Bacteria</taxon>
        <taxon>Bacillati</taxon>
        <taxon>Chloroflexota</taxon>
        <taxon>Chloroflexia</taxon>
        <taxon>Chloroflexales</taxon>
        <taxon>Chloroflexineae</taxon>
        <taxon>Oscillochloridaceae</taxon>
        <taxon>Candidatus Viridilinea</taxon>
    </lineage>
</organism>
<reference evidence="1 2" key="1">
    <citation type="submission" date="2018-12" db="EMBL/GenBank/DDBJ databases">
        <title>Genome Sequence of Candidatus Viridilinea halotolerans isolated from saline sulfide-rich spring.</title>
        <authorList>
            <person name="Grouzdev D.S."/>
            <person name="Burganskaya E.I."/>
            <person name="Krutkina M.S."/>
            <person name="Sukhacheva M.V."/>
            <person name="Gorlenko V.M."/>
        </authorList>
    </citation>
    <scope>NUCLEOTIDE SEQUENCE [LARGE SCALE GENOMIC DNA]</scope>
    <source>
        <strain evidence="1">Chok-6</strain>
    </source>
</reference>
<sequence length="103" mass="11019">MTPELLPDNDPALDQFAHDVAVARANSYPLLFAAYRVAPTPSAEPTALLDAMAVAVGFEGLGAGWIAVPRRIALKLLTQIIGSELAYPEEVVPREHAEALAQR</sequence>
<accession>A0A426TVB0</accession>
<proteinExistence type="predicted"/>